<dbReference type="NCBIfam" id="TIGR04183">
    <property type="entry name" value="Por_Secre_tail"/>
    <property type="match status" value="1"/>
</dbReference>
<dbReference type="Pfam" id="PF00629">
    <property type="entry name" value="MAM"/>
    <property type="match status" value="1"/>
</dbReference>
<evidence type="ECO:0000313" key="12">
    <source>
        <dbReference type="EMBL" id="MFD2542836.1"/>
    </source>
</evidence>
<accession>A0ABW5K1Y9</accession>
<dbReference type="RefSeq" id="WP_379904118.1">
    <property type="nucleotide sequence ID" value="NZ_JBHULM010000011.1"/>
</dbReference>
<keyword evidence="4 10" id="KW-0732">Signal</keyword>
<evidence type="ECO:0000256" key="5">
    <source>
        <dbReference type="ARBA" id="ARBA00022801"/>
    </source>
</evidence>
<feature type="chain" id="PRO_5045772908" evidence="10">
    <location>
        <begin position="23"/>
        <end position="960"/>
    </location>
</feature>
<dbReference type="SUPFAM" id="SSF49899">
    <property type="entry name" value="Concanavalin A-like lectins/glucanases"/>
    <property type="match status" value="1"/>
</dbReference>
<dbReference type="Pfam" id="PF05572">
    <property type="entry name" value="Peptidase_M43"/>
    <property type="match status" value="1"/>
</dbReference>
<keyword evidence="5" id="KW-0378">Hydrolase</keyword>
<evidence type="ECO:0000256" key="1">
    <source>
        <dbReference type="ARBA" id="ARBA00008721"/>
    </source>
</evidence>
<evidence type="ECO:0000259" key="11">
    <source>
        <dbReference type="PROSITE" id="PS50060"/>
    </source>
</evidence>
<keyword evidence="13" id="KW-1185">Reference proteome</keyword>
<dbReference type="PANTHER" id="PTHR47466">
    <property type="match status" value="1"/>
</dbReference>
<keyword evidence="7" id="KW-0482">Metalloprotease</keyword>
<dbReference type="InterPro" id="IPR000998">
    <property type="entry name" value="MAM_dom"/>
</dbReference>
<evidence type="ECO:0000256" key="8">
    <source>
        <dbReference type="ARBA" id="ARBA00023157"/>
    </source>
</evidence>
<name>A0ABW5K1Y9_9FLAO</name>
<evidence type="ECO:0000256" key="10">
    <source>
        <dbReference type="SAM" id="SignalP"/>
    </source>
</evidence>
<dbReference type="CDD" id="cd06263">
    <property type="entry name" value="MAM"/>
    <property type="match status" value="1"/>
</dbReference>
<proteinExistence type="inferred from homology"/>
<organism evidence="12 13">
    <name type="scientific">Lacinutrix gracilariae</name>
    <dbReference type="NCBI Taxonomy" id="1747198"/>
    <lineage>
        <taxon>Bacteria</taxon>
        <taxon>Pseudomonadati</taxon>
        <taxon>Bacteroidota</taxon>
        <taxon>Flavobacteriia</taxon>
        <taxon>Flavobacteriales</taxon>
        <taxon>Flavobacteriaceae</taxon>
        <taxon>Lacinutrix</taxon>
    </lineage>
</organism>
<dbReference type="InterPro" id="IPR032179">
    <property type="entry name" value="Cry22Aa_Ig-like"/>
</dbReference>
<dbReference type="InterPro" id="IPR013783">
    <property type="entry name" value="Ig-like_fold"/>
</dbReference>
<keyword evidence="8" id="KW-1015">Disulfide bond</keyword>
<dbReference type="InterPro" id="IPR013320">
    <property type="entry name" value="ConA-like_dom_sf"/>
</dbReference>
<feature type="signal peptide" evidence="10">
    <location>
        <begin position="1"/>
        <end position="22"/>
    </location>
</feature>
<dbReference type="Pfam" id="PF16403">
    <property type="entry name" value="Bact_surface_Ig-like"/>
    <property type="match status" value="1"/>
</dbReference>
<dbReference type="Gene3D" id="2.60.120.200">
    <property type="match status" value="1"/>
</dbReference>
<dbReference type="CDD" id="cd04275">
    <property type="entry name" value="ZnMc_pappalysin_like"/>
    <property type="match status" value="1"/>
</dbReference>
<feature type="region of interest" description="Disordered" evidence="9">
    <location>
        <begin position="620"/>
        <end position="641"/>
    </location>
</feature>
<dbReference type="Gene3D" id="2.60.40.10">
    <property type="entry name" value="Immunoglobulins"/>
    <property type="match status" value="1"/>
</dbReference>
<dbReference type="InterPro" id="IPR008754">
    <property type="entry name" value="Peptidase_M43"/>
</dbReference>
<comment type="caution">
    <text evidence="12">The sequence shown here is derived from an EMBL/GenBank/DDBJ whole genome shotgun (WGS) entry which is preliminary data.</text>
</comment>
<gene>
    <name evidence="12" type="ORF">ACFSSB_10950</name>
</gene>
<dbReference type="Proteomes" id="UP001597467">
    <property type="component" value="Unassembled WGS sequence"/>
</dbReference>
<keyword evidence="3" id="KW-0479">Metal-binding</keyword>
<comment type="similarity">
    <text evidence="1">Belongs to the peptidase M43B family.</text>
</comment>
<sequence length="960" mass="101457">MKKTITLTVICFLMVGSLFAQYQRCGAMENLDYRKQLDPQLEQRMAEIESFTQARTQEILNNANSSRIDGDIITIPVVVHVLYRNSTENISEAQIQSQLDVLNEDFRRTNADADNTWSQAADTQIEFCLASVDPNGNTTTGITRKLTTREDWGANDEAKSASSGGIDPWNTSEYLNMWIVPKMTTTSGGQTINLLGYAQFPGGNAATDGLVMIYNAFGRTGAVTSPYDGGRTTTHEIGHYFNLRHIWGDSNCGTDYVSDTPTHQTSNYGCPTGQVSCSSTDMVQNYMDYTNDSCMNLFTEGQKIRMRTVLEAGGARRALALSDKCSGGGTTPTCSDGIQNGDETGVDCGGTSCTPCQSGPQYCDSASTNVNDEYISRVQLGSINNASGAQFYSNFTSISTDLTKGSATTITVTPTWTGSVYSEGYAAWIDYNQDGDFTDAGEQVWSQSATQTTPVSGSFTVSSSATNGETRIRVAMKYNAVPTSCETFNYGEVEDYTVNIVSGQADTVAPVITLNGAATVNLTVGDSYSDAGATATDNVDGDLTSSISVTGSVNTNVAGTYTLNYNVSDAAGNAATQVSRTVIVTEASSGNECSGSITAFPYSEGFESSLGAWSQDSSDDFDWTRTSGSTPSSNTGPSSASAGSQYIFMESSSPNYSAKSAILNSPCFDLSGESQATFEFAYHMYGASAMGSLALEASSNNGSSWTSIWSASGNQGNSWKTASVDLSAYAGTTVQLRFNGVTGTTWQGDMAVDAVSLSTSGGSSGGDTNVTLSITFDNYPEETSWTIADGSSSVVASGGTYASQADGSTLNVNVSLPAGCYTFTINDAYGDGICCSYGNGSYSLTDGGTVLASGGSFASSEATTFCVGGATNATSNYFATTPVQSVDSQFTLYPNPVKQTLNVSLIGLEAQSFEIKNLLGQTVLKGRYTNAINVATLQQGMYILQLHIGEKTKVKKFIKQ</sequence>
<evidence type="ECO:0000256" key="7">
    <source>
        <dbReference type="ARBA" id="ARBA00023049"/>
    </source>
</evidence>
<evidence type="ECO:0000256" key="6">
    <source>
        <dbReference type="ARBA" id="ARBA00022833"/>
    </source>
</evidence>
<dbReference type="EMBL" id="JBHULM010000011">
    <property type="protein sequence ID" value="MFD2542836.1"/>
    <property type="molecule type" value="Genomic_DNA"/>
</dbReference>
<dbReference type="Gene3D" id="3.40.390.10">
    <property type="entry name" value="Collagenase (Catalytic Domain)"/>
    <property type="match status" value="1"/>
</dbReference>
<dbReference type="PANTHER" id="PTHR47466:SF1">
    <property type="entry name" value="METALLOPROTEASE MEP1 (AFU_ORTHOLOGUE AFUA_1G07730)-RELATED"/>
    <property type="match status" value="1"/>
</dbReference>
<dbReference type="PROSITE" id="PS50060">
    <property type="entry name" value="MAM_2"/>
    <property type="match status" value="1"/>
</dbReference>
<reference evidence="13" key="1">
    <citation type="journal article" date="2019" name="Int. J. Syst. Evol. Microbiol.">
        <title>The Global Catalogue of Microorganisms (GCM) 10K type strain sequencing project: providing services to taxonomists for standard genome sequencing and annotation.</title>
        <authorList>
            <consortium name="The Broad Institute Genomics Platform"/>
            <consortium name="The Broad Institute Genome Sequencing Center for Infectious Disease"/>
            <person name="Wu L."/>
            <person name="Ma J."/>
        </authorList>
    </citation>
    <scope>NUCLEOTIDE SEQUENCE [LARGE SCALE GENOMIC DNA]</scope>
    <source>
        <strain evidence="13">KCTC 42808</strain>
    </source>
</reference>
<feature type="domain" description="MAM" evidence="11">
    <location>
        <begin position="602"/>
        <end position="758"/>
    </location>
</feature>
<evidence type="ECO:0000256" key="3">
    <source>
        <dbReference type="ARBA" id="ARBA00022723"/>
    </source>
</evidence>
<evidence type="ECO:0000256" key="9">
    <source>
        <dbReference type="SAM" id="MobiDB-lite"/>
    </source>
</evidence>
<evidence type="ECO:0000256" key="4">
    <source>
        <dbReference type="ARBA" id="ARBA00022729"/>
    </source>
</evidence>
<dbReference type="InterPro" id="IPR024079">
    <property type="entry name" value="MetalloPept_cat_dom_sf"/>
</dbReference>
<evidence type="ECO:0000313" key="13">
    <source>
        <dbReference type="Proteomes" id="UP001597467"/>
    </source>
</evidence>
<dbReference type="SUPFAM" id="SSF55486">
    <property type="entry name" value="Metalloproteases ('zincins'), catalytic domain"/>
    <property type="match status" value="1"/>
</dbReference>
<dbReference type="InterPro" id="IPR045474">
    <property type="entry name" value="GEVED"/>
</dbReference>
<dbReference type="Pfam" id="PF20009">
    <property type="entry name" value="GEVED"/>
    <property type="match status" value="1"/>
</dbReference>
<keyword evidence="2" id="KW-0645">Protease</keyword>
<protein>
    <submittedName>
        <fullName evidence="12">Immunoglobulin-like domain-containing protein</fullName>
    </submittedName>
</protein>
<keyword evidence="6" id="KW-0862">Zinc</keyword>
<feature type="compositionally biased region" description="Low complexity" evidence="9">
    <location>
        <begin position="626"/>
        <end position="641"/>
    </location>
</feature>
<dbReference type="SMART" id="SM00137">
    <property type="entry name" value="MAM"/>
    <property type="match status" value="1"/>
</dbReference>
<dbReference type="Pfam" id="PF18962">
    <property type="entry name" value="Por_Secre_tail"/>
    <property type="match status" value="1"/>
</dbReference>
<dbReference type="InterPro" id="IPR026444">
    <property type="entry name" value="Secre_tail"/>
</dbReference>
<evidence type="ECO:0000256" key="2">
    <source>
        <dbReference type="ARBA" id="ARBA00022670"/>
    </source>
</evidence>